<gene>
    <name evidence="2" type="ORF">AB1Y20_016872</name>
</gene>
<organism evidence="2 3">
    <name type="scientific">Prymnesium parvum</name>
    <name type="common">Toxic golden alga</name>
    <dbReference type="NCBI Taxonomy" id="97485"/>
    <lineage>
        <taxon>Eukaryota</taxon>
        <taxon>Haptista</taxon>
        <taxon>Haptophyta</taxon>
        <taxon>Prymnesiophyceae</taxon>
        <taxon>Prymnesiales</taxon>
        <taxon>Prymnesiaceae</taxon>
        <taxon>Prymnesium</taxon>
    </lineage>
</organism>
<feature type="region of interest" description="Disordered" evidence="1">
    <location>
        <begin position="253"/>
        <end position="322"/>
    </location>
</feature>
<evidence type="ECO:0000313" key="3">
    <source>
        <dbReference type="Proteomes" id="UP001515480"/>
    </source>
</evidence>
<feature type="region of interest" description="Disordered" evidence="1">
    <location>
        <begin position="163"/>
        <end position="197"/>
    </location>
</feature>
<feature type="compositionally biased region" description="Polar residues" evidence="1">
    <location>
        <begin position="280"/>
        <end position="290"/>
    </location>
</feature>
<dbReference type="EMBL" id="JBGBPQ010000032">
    <property type="protein sequence ID" value="KAL1495507.1"/>
    <property type="molecule type" value="Genomic_DNA"/>
</dbReference>
<feature type="compositionally biased region" description="Polar residues" evidence="1">
    <location>
        <begin position="410"/>
        <end position="420"/>
    </location>
</feature>
<feature type="compositionally biased region" description="Basic and acidic residues" evidence="1">
    <location>
        <begin position="7"/>
        <end position="16"/>
    </location>
</feature>
<protein>
    <submittedName>
        <fullName evidence="2">Uncharacterized protein</fullName>
    </submittedName>
</protein>
<keyword evidence="3" id="KW-1185">Reference proteome</keyword>
<proteinExistence type="predicted"/>
<accession>A0AB34ICH6</accession>
<feature type="compositionally biased region" description="Polar residues" evidence="1">
    <location>
        <begin position="181"/>
        <end position="197"/>
    </location>
</feature>
<comment type="caution">
    <text evidence="2">The sequence shown here is derived from an EMBL/GenBank/DDBJ whole genome shotgun (WGS) entry which is preliminary data.</text>
</comment>
<feature type="region of interest" description="Disordered" evidence="1">
    <location>
        <begin position="410"/>
        <end position="436"/>
    </location>
</feature>
<sequence length="436" mass="47432">MVLEAPPHLKDAKAFEPAEEGPDEGALVALVDELALSGEECHAFEAFSLTHTQRLLGVKKHVAFLASLVARAHPGMRPPFLPEHEQCFARLQIRFHLARGSAAPVEVFKLSPALCAAEARAAEQLGGAASRARAEEDAEAEARSREAERQLLALEARSSAKHCARAPARRARARSGARTRSCQARSASPSRVASESVSLELLTTAPAETIAPDDFDAAEWKHVARKSAPGAASAPGVSLPECQSNATCTCSPRAHRLGMPQRSNPCNDERTRREEGAPACSQSQETQVSSPPLCVDRSAEGQAMDRPSALPEVETSRATNAETVNEPDHLQACYLEIEKLQGRLRDREIELREREAEHARQLVEIQEKAEARVRALQFRLYLTNNRILTLEEALANHVEAVGLQLSRQSGAQPNTLTSQHDPPLPGTQELSSDNER</sequence>
<reference evidence="2 3" key="1">
    <citation type="journal article" date="2024" name="Science">
        <title>Giant polyketide synthase enzymes in the biosynthesis of giant marine polyether toxins.</title>
        <authorList>
            <person name="Fallon T.R."/>
            <person name="Shende V.V."/>
            <person name="Wierzbicki I.H."/>
            <person name="Pendleton A.L."/>
            <person name="Watervoot N.F."/>
            <person name="Auber R.P."/>
            <person name="Gonzalez D.J."/>
            <person name="Wisecaver J.H."/>
            <person name="Moore B.S."/>
        </authorList>
    </citation>
    <scope>NUCLEOTIDE SEQUENCE [LARGE SCALE GENOMIC DNA]</scope>
    <source>
        <strain evidence="2 3">12B1</strain>
    </source>
</reference>
<dbReference type="AlphaFoldDB" id="A0AB34ICH6"/>
<name>A0AB34ICH6_PRYPA</name>
<feature type="compositionally biased region" description="Basic and acidic residues" evidence="1">
    <location>
        <begin position="267"/>
        <end position="276"/>
    </location>
</feature>
<feature type="compositionally biased region" description="Basic residues" evidence="1">
    <location>
        <begin position="163"/>
        <end position="177"/>
    </location>
</feature>
<evidence type="ECO:0000313" key="2">
    <source>
        <dbReference type="EMBL" id="KAL1495507.1"/>
    </source>
</evidence>
<feature type="region of interest" description="Disordered" evidence="1">
    <location>
        <begin position="1"/>
        <end position="21"/>
    </location>
</feature>
<dbReference type="Proteomes" id="UP001515480">
    <property type="component" value="Unassembled WGS sequence"/>
</dbReference>
<evidence type="ECO:0000256" key="1">
    <source>
        <dbReference type="SAM" id="MobiDB-lite"/>
    </source>
</evidence>